<organism evidence="2 3">
    <name type="scientific">Microbacterium rhizosphaerae</name>
    <dbReference type="NCBI Taxonomy" id="1678237"/>
    <lineage>
        <taxon>Bacteria</taxon>
        <taxon>Bacillati</taxon>
        <taxon>Actinomycetota</taxon>
        <taxon>Actinomycetes</taxon>
        <taxon>Micrococcales</taxon>
        <taxon>Microbacteriaceae</taxon>
        <taxon>Microbacterium</taxon>
    </lineage>
</organism>
<evidence type="ECO:0008006" key="4">
    <source>
        <dbReference type="Google" id="ProtNLM"/>
    </source>
</evidence>
<dbReference type="RefSeq" id="WP_320940898.1">
    <property type="nucleotide sequence ID" value="NZ_BAABEU010000010.1"/>
</dbReference>
<feature type="transmembrane region" description="Helical" evidence="1">
    <location>
        <begin position="187"/>
        <end position="211"/>
    </location>
</feature>
<evidence type="ECO:0000313" key="3">
    <source>
        <dbReference type="Proteomes" id="UP001323798"/>
    </source>
</evidence>
<feature type="transmembrane region" description="Helical" evidence="1">
    <location>
        <begin position="151"/>
        <end position="167"/>
    </location>
</feature>
<protein>
    <recommendedName>
        <fullName evidence="4">GGDEF domain-containing protein</fullName>
    </recommendedName>
</protein>
<evidence type="ECO:0000313" key="2">
    <source>
        <dbReference type="EMBL" id="WPR88177.1"/>
    </source>
</evidence>
<dbReference type="Proteomes" id="UP001323798">
    <property type="component" value="Chromosome"/>
</dbReference>
<feature type="transmembrane region" description="Helical" evidence="1">
    <location>
        <begin position="62"/>
        <end position="82"/>
    </location>
</feature>
<keyword evidence="1" id="KW-0472">Membrane</keyword>
<reference evidence="2 3" key="1">
    <citation type="submission" date="2023-11" db="EMBL/GenBank/DDBJ databases">
        <title>Genome sequence of Microbacterium rhizosphaerae KACC 19337.</title>
        <authorList>
            <person name="Choi H."/>
            <person name="Kim S."/>
            <person name="Kim Y."/>
            <person name="Kwon S.-W."/>
            <person name="Heo J."/>
        </authorList>
    </citation>
    <scope>NUCLEOTIDE SEQUENCE [LARGE SCALE GENOMIC DNA]</scope>
    <source>
        <strain evidence="2 3">KACC 19337</strain>
    </source>
</reference>
<sequence>MTLEPTSVSAMTALVVIVCALIFIAGAMVRRDDSTGAIWSVAYVGAIVTTLAYALWAAYPTTAWLVCVGNSAFVAGIGCLWLGARNFNGRRMGWAVAAVVIATLGTGAAVLLTAPRPDGWQGALAMFASLIVMGAAGSAECLRGDLLTRRPAWGFAFVLGLLALYYVSRTTALLVVGPDSALFTSWFGTVTTSLITVVLIIVATVATSVLLAERAPDRAQPVVEEGDLDIVSTARFEAWLRVLARRAGWRRELIAVVSVRIEDLEQIATAFGGDTAGDVVQTWRAAVRRYAPAQAVVGTDGEAGMIFATVAESPVDARRRASVVYRGVFDELGRVSGGVIPVLGVGVGLSTTAGYDAQTLIDTARDAARRAASSVESSVLIGEA</sequence>
<accession>A0ABZ0SLM3</accession>
<keyword evidence="3" id="KW-1185">Reference proteome</keyword>
<gene>
    <name evidence="2" type="ORF">SM116_10310</name>
</gene>
<name>A0ABZ0SLM3_9MICO</name>
<proteinExistence type="predicted"/>
<feature type="transmembrane region" description="Helical" evidence="1">
    <location>
        <begin position="94"/>
        <end position="114"/>
    </location>
</feature>
<keyword evidence="1" id="KW-0812">Transmembrane</keyword>
<feature type="transmembrane region" description="Helical" evidence="1">
    <location>
        <begin position="36"/>
        <end position="56"/>
    </location>
</feature>
<keyword evidence="1" id="KW-1133">Transmembrane helix</keyword>
<feature type="transmembrane region" description="Helical" evidence="1">
    <location>
        <begin position="6"/>
        <end position="29"/>
    </location>
</feature>
<feature type="transmembrane region" description="Helical" evidence="1">
    <location>
        <begin position="120"/>
        <end position="139"/>
    </location>
</feature>
<dbReference type="EMBL" id="CP139368">
    <property type="protein sequence ID" value="WPR88177.1"/>
    <property type="molecule type" value="Genomic_DNA"/>
</dbReference>
<evidence type="ECO:0000256" key="1">
    <source>
        <dbReference type="SAM" id="Phobius"/>
    </source>
</evidence>